<evidence type="ECO:0000313" key="2">
    <source>
        <dbReference type="Proteomes" id="UP001165064"/>
    </source>
</evidence>
<protein>
    <submittedName>
        <fullName evidence="1">Unnamed protein product</fullName>
    </submittedName>
</protein>
<accession>A0ACB5T4I2</accession>
<keyword evidence="2" id="KW-1185">Reference proteome</keyword>
<comment type="caution">
    <text evidence="1">The sequence shown here is derived from an EMBL/GenBank/DDBJ whole genome shotgun (WGS) entry which is preliminary data.</text>
</comment>
<name>A0ACB5T4I2_AMBMO</name>
<reference evidence="1" key="1">
    <citation type="submission" date="2023-04" db="EMBL/GenBank/DDBJ databases">
        <title>Ambrosiozyma monospora NBRC 10751.</title>
        <authorList>
            <person name="Ichikawa N."/>
            <person name="Sato H."/>
            <person name="Tonouchi N."/>
        </authorList>
    </citation>
    <scope>NUCLEOTIDE SEQUENCE</scope>
    <source>
        <strain evidence="1">NBRC 10751</strain>
    </source>
</reference>
<dbReference type="Proteomes" id="UP001165064">
    <property type="component" value="Unassembled WGS sequence"/>
</dbReference>
<proteinExistence type="predicted"/>
<sequence>MLKSNRDTVSSHRDDIDVDVANQLGRNSSELIKLLERYSDKLAKEIIGVLDSTKLCSAKGFTLVSPPSYSESEKVYNLKLVDGTQNKDKDTDKLIPSKLLHKNIKITFDQEKDQIEILPTYEDTLNSDYPILESNLMENQLQSEIKTTLSQINSSSNSSSTTKSTMYGSRRRISPRSESITSRTRLPTYDEAMGLSNESNSSNSRSRAQEIHRIETLLEDAMYKKELLMRQESMKNNCKKGGSSFKRFWQRISSKPESI</sequence>
<evidence type="ECO:0000313" key="1">
    <source>
        <dbReference type="EMBL" id="GME81395.1"/>
    </source>
</evidence>
<organism evidence="1 2">
    <name type="scientific">Ambrosiozyma monospora</name>
    <name type="common">Yeast</name>
    <name type="synonym">Endomycopsis monosporus</name>
    <dbReference type="NCBI Taxonomy" id="43982"/>
    <lineage>
        <taxon>Eukaryota</taxon>
        <taxon>Fungi</taxon>
        <taxon>Dikarya</taxon>
        <taxon>Ascomycota</taxon>
        <taxon>Saccharomycotina</taxon>
        <taxon>Pichiomycetes</taxon>
        <taxon>Pichiales</taxon>
        <taxon>Pichiaceae</taxon>
        <taxon>Ambrosiozyma</taxon>
    </lineage>
</organism>
<gene>
    <name evidence="1" type="ORF">Amon02_000490900</name>
</gene>
<dbReference type="EMBL" id="BSXS01003488">
    <property type="protein sequence ID" value="GME81395.1"/>
    <property type="molecule type" value="Genomic_DNA"/>
</dbReference>